<feature type="domain" description="Reverse transcriptase zinc-binding" evidence="2">
    <location>
        <begin position="821"/>
        <end position="901"/>
    </location>
</feature>
<dbReference type="InterPro" id="IPR036691">
    <property type="entry name" value="Endo/exonu/phosph_ase_sf"/>
</dbReference>
<reference evidence="3" key="1">
    <citation type="submission" date="2018-02" db="EMBL/GenBank/DDBJ databases">
        <authorList>
            <person name="Cohen D.B."/>
            <person name="Kent A.D."/>
        </authorList>
    </citation>
    <scope>NUCLEOTIDE SEQUENCE</scope>
</reference>
<feature type="domain" description="Reverse transcriptase zinc-binding" evidence="2">
    <location>
        <begin position="1160"/>
        <end position="1223"/>
    </location>
</feature>
<evidence type="ECO:0008006" key="4">
    <source>
        <dbReference type="Google" id="ProtNLM"/>
    </source>
</evidence>
<feature type="domain" description="RNase H type-1" evidence="1">
    <location>
        <begin position="995"/>
        <end position="1048"/>
    </location>
</feature>
<name>A0A2N9FVA7_FAGSY</name>
<dbReference type="InterPro" id="IPR012337">
    <property type="entry name" value="RNaseH-like_sf"/>
</dbReference>
<dbReference type="PANTHER" id="PTHR33116">
    <property type="entry name" value="REVERSE TRANSCRIPTASE ZINC-BINDING DOMAIN-CONTAINING PROTEIN-RELATED-RELATED"/>
    <property type="match status" value="1"/>
</dbReference>
<dbReference type="Gene3D" id="3.30.420.10">
    <property type="entry name" value="Ribonuclease H-like superfamily/Ribonuclease H"/>
    <property type="match status" value="1"/>
</dbReference>
<proteinExistence type="predicted"/>
<accession>A0A2N9FVA7</accession>
<dbReference type="InterPro" id="IPR026960">
    <property type="entry name" value="RVT-Znf"/>
</dbReference>
<dbReference type="InterPro" id="IPR002156">
    <property type="entry name" value="RNaseH_domain"/>
</dbReference>
<dbReference type="CDD" id="cd06222">
    <property type="entry name" value="RNase_H_like"/>
    <property type="match status" value="2"/>
</dbReference>
<evidence type="ECO:0000259" key="2">
    <source>
        <dbReference type="Pfam" id="PF13966"/>
    </source>
</evidence>
<dbReference type="PANTHER" id="PTHR33116:SF86">
    <property type="entry name" value="REVERSE TRANSCRIPTASE DOMAIN-CONTAINING PROTEIN"/>
    <property type="match status" value="1"/>
</dbReference>
<dbReference type="Pfam" id="PF13456">
    <property type="entry name" value="RVT_3"/>
    <property type="match status" value="2"/>
</dbReference>
<feature type="domain" description="RNase H type-1" evidence="1">
    <location>
        <begin position="1342"/>
        <end position="1414"/>
    </location>
</feature>
<dbReference type="InterPro" id="IPR044730">
    <property type="entry name" value="RNase_H-like_dom_plant"/>
</dbReference>
<evidence type="ECO:0000313" key="3">
    <source>
        <dbReference type="EMBL" id="SPC90899.1"/>
    </source>
</evidence>
<dbReference type="EMBL" id="OIVN01001187">
    <property type="protein sequence ID" value="SPC90899.1"/>
    <property type="molecule type" value="Genomic_DNA"/>
</dbReference>
<dbReference type="SUPFAM" id="SSF53098">
    <property type="entry name" value="Ribonuclease H-like"/>
    <property type="match status" value="1"/>
</dbReference>
<sequence length="1441" mass="164814">MEDLDGLWKRLSLNDKEDNIFDLSSDVQPDKPTLAAKFYTRRDVGDNMVLIEFEDVADMERVLLGELWSYDKYLIAFHRLSNEIAVENLPFHQVDFWVQLHNLPELSMKKKVAIAMGGYIGEVLPSPTQEEEASNEWLRTPANLREKPLKYGIWLRAARERSSCRVQVKVEGSSRRASWVRWNSDAPPKPTLPPPQPPATNQLCADFPSMDMEVTENLVQDQIKADATNVNLMSFTDRLHEIDVEINYEPVNHRDPLTAGENHIEPIDFAVHHENYMGQLNPINPPSLSWAPLREISNIWATPERQGRPKTGSWKKKKARSKEPVITTSPILLAEKRTNAEAFQATTAEVRQSKTARLFQNELPLVEAVQELTRLVQVKAPLAVFLMETWSNEDYLEVLRCNLQFSNKLVVRSNKKGGGLALFWNADLDASIKNYSIVKMEEMHGRFKRPDHQMQAFRNVLDECGLVDLGFNGFPFTWCNNRDPPHTTWPELIDEVVAQVSQVVTKDMNKALIREFTASEVELALKQMAPTKAPGPDDDSLLFSKATPKACEKIQGILAHYERASGQQVNRDKTAIYFSKHTLEASQNVIKEALEVLIIRQYEKYLGLLSFVGRNRSESFIQIKERVWQKLKGWKKKLLSQAGCEILIKAVAQAIPTYSISCFRLPAKLCNDLEAMVRRFWWSNKVDQRKIHWVAWRKLCQPKQKGGLGFRDLRKCNEALLTKQVWRLIHDTSSLFYRVFKAKFFPHGSILDYPATIRGSYAWQSILKARELITKPQMVWDHSLIDSLFIPYDAEAIKHIPLSNQEHADKLTWPGNINGEYSVRSGYRFLVDEEDKSLLSSSWPNPLKDLWSSIWSLKIPKKYQMFAWKASNKALPTKLNLHKRHIPIGTTCEICGETEEDALWQRRNKIRIHQEVNPINQVGPKAKCYVEEYTRETDHSNSQPQAAPTVRWMPPRMLRYKINYDGAVFKETNEAGIGVIVRDSLGLVMASLTQKTIVTTLNAPHPSLAPFGLLIADAIVLASKLQYFSFSHVKREGNSLAHALARKAHSYMNTRLPQEFKDDEVVLALHQMYPTKSPSLDVEACTTILGILDEYEATSGQQASVKPGSSYTWRSIAGARWVLKKGLRWTIGTGHMVRKWEDRWLPNNPTNKPITPKPVMTYESMVPNNIKVFTWRAMNGALPIMRNLLSRKVVSEAWCPRCGLQPETILHAIWECDEINGCWDDSQINVSRTLPFRDFSMLTWEVLEKQGAEGLQEFMVVSWKLWQIRNRYIYEGTKTDPRQAILSALSLIEDYKATGTHIESPSIGPFQTRTGERWRKPGGTMYKLNFDGALCQSSRKAGFGLAHDIGIKKVIIEGDSASTIKALHGSEDDCSWLGNEILEARRLLQRLEEWDLSTIRREANMVAHMLARQALHTKDTRIWMEDAPDFVCKQVQLDVTP</sequence>
<evidence type="ECO:0000259" key="1">
    <source>
        <dbReference type="Pfam" id="PF13456"/>
    </source>
</evidence>
<dbReference type="GO" id="GO:0004523">
    <property type="term" value="F:RNA-DNA hybrid ribonuclease activity"/>
    <property type="evidence" value="ECO:0007669"/>
    <property type="project" value="InterPro"/>
</dbReference>
<dbReference type="InterPro" id="IPR036397">
    <property type="entry name" value="RNaseH_sf"/>
</dbReference>
<gene>
    <name evidence="3" type="ORF">FSB_LOCUS18781</name>
</gene>
<dbReference type="GO" id="GO:0003676">
    <property type="term" value="F:nucleic acid binding"/>
    <property type="evidence" value="ECO:0007669"/>
    <property type="project" value="InterPro"/>
</dbReference>
<dbReference type="Pfam" id="PF13966">
    <property type="entry name" value="zf-RVT"/>
    <property type="match status" value="2"/>
</dbReference>
<dbReference type="SUPFAM" id="SSF56219">
    <property type="entry name" value="DNase I-like"/>
    <property type="match status" value="1"/>
</dbReference>
<organism evidence="3">
    <name type="scientific">Fagus sylvatica</name>
    <name type="common">Beechnut</name>
    <dbReference type="NCBI Taxonomy" id="28930"/>
    <lineage>
        <taxon>Eukaryota</taxon>
        <taxon>Viridiplantae</taxon>
        <taxon>Streptophyta</taxon>
        <taxon>Embryophyta</taxon>
        <taxon>Tracheophyta</taxon>
        <taxon>Spermatophyta</taxon>
        <taxon>Magnoliopsida</taxon>
        <taxon>eudicotyledons</taxon>
        <taxon>Gunneridae</taxon>
        <taxon>Pentapetalae</taxon>
        <taxon>rosids</taxon>
        <taxon>fabids</taxon>
        <taxon>Fagales</taxon>
        <taxon>Fagaceae</taxon>
        <taxon>Fagus</taxon>
    </lineage>
</organism>
<protein>
    <recommendedName>
        <fullName evidence="4">RNase H type-1 domain-containing protein</fullName>
    </recommendedName>
</protein>